<dbReference type="EMBL" id="CP005587">
    <property type="protein sequence ID" value="AGK57664.1"/>
    <property type="molecule type" value="Genomic_DNA"/>
</dbReference>
<dbReference type="eggNOG" id="ENOG5032U3F">
    <property type="taxonomic scope" value="Bacteria"/>
</dbReference>
<proteinExistence type="predicted"/>
<dbReference type="OrthoDB" id="5801444at2"/>
<dbReference type="STRING" id="670307.HYPDE_29948"/>
<feature type="signal peptide" evidence="1">
    <location>
        <begin position="1"/>
        <end position="23"/>
    </location>
</feature>
<evidence type="ECO:0000256" key="1">
    <source>
        <dbReference type="SAM" id="SignalP"/>
    </source>
</evidence>
<gene>
    <name evidence="2" type="ORF">HYPDE_29948</name>
</gene>
<evidence type="ECO:0000313" key="3">
    <source>
        <dbReference type="Proteomes" id="UP000005952"/>
    </source>
</evidence>
<dbReference type="AlphaFoldDB" id="N0B2D0"/>
<protein>
    <submittedName>
        <fullName evidence="2">Uncharacterized protein</fullName>
    </submittedName>
</protein>
<sequence length="227" mass="24244">MKLKFPFAALAALALLAPTAAGASDMPKPTDILFNSPHIASVAAGTVLDYKFVRKPSNEKLLGTGFADDMTVTVESDATPGKKNVLVQIYTGERAREPQRITGMDGNPMLIVCLDNAVAHFRQLAGGDSAYLKNTFSRYLANDASIAPVKILYKGQEVDGFQITATPYANDKDKSKMGGFENATFKIALSSKIPGYLAQMVSDFTNTDKAAPTLVETTTLNGVGEVK</sequence>
<accession>N0B2D0</accession>
<dbReference type="RefSeq" id="WP_015597699.1">
    <property type="nucleotide sequence ID" value="NC_021172.1"/>
</dbReference>
<organism evidence="2 3">
    <name type="scientific">Hyphomicrobium denitrificans 1NES1</name>
    <dbReference type="NCBI Taxonomy" id="670307"/>
    <lineage>
        <taxon>Bacteria</taxon>
        <taxon>Pseudomonadati</taxon>
        <taxon>Pseudomonadota</taxon>
        <taxon>Alphaproteobacteria</taxon>
        <taxon>Hyphomicrobiales</taxon>
        <taxon>Hyphomicrobiaceae</taxon>
        <taxon>Hyphomicrobium</taxon>
    </lineage>
</organism>
<feature type="chain" id="PRO_5004105824" evidence="1">
    <location>
        <begin position="24"/>
        <end position="227"/>
    </location>
</feature>
<keyword evidence="3" id="KW-1185">Reference proteome</keyword>
<name>N0B2D0_9HYPH</name>
<dbReference type="HOGENOM" id="CLU_097827_0_0_5"/>
<keyword evidence="1" id="KW-0732">Signal</keyword>
<dbReference type="Proteomes" id="UP000005952">
    <property type="component" value="Chromosome"/>
</dbReference>
<dbReference type="KEGG" id="hdt:HYPDE_29948"/>
<reference evidence="2 3" key="1">
    <citation type="journal article" date="2013" name="Genome Announc.">
        <title>Genome sequences for three denitrifying bacterial strains isolated from a uranium- and nitrate-contaminated subsurface environment.</title>
        <authorList>
            <person name="Venkatramanan R."/>
            <person name="Prakash O."/>
            <person name="Woyke T."/>
            <person name="Chain P."/>
            <person name="Goodwin L.A."/>
            <person name="Watson D."/>
            <person name="Brooks S."/>
            <person name="Kostka J.E."/>
            <person name="Green S.J."/>
        </authorList>
    </citation>
    <scope>NUCLEOTIDE SEQUENCE [LARGE SCALE GENOMIC DNA]</scope>
    <source>
        <strain evidence="2 3">1NES1</strain>
    </source>
</reference>
<evidence type="ECO:0000313" key="2">
    <source>
        <dbReference type="EMBL" id="AGK57664.1"/>
    </source>
</evidence>